<gene>
    <name evidence="1" type="ORF">SAMN05444168_0285</name>
</gene>
<reference evidence="1 2" key="1">
    <citation type="submission" date="2016-11" db="EMBL/GenBank/DDBJ databases">
        <authorList>
            <person name="Jaros S."/>
            <person name="Januszkiewicz K."/>
            <person name="Wedrychowicz H."/>
        </authorList>
    </citation>
    <scope>NUCLEOTIDE SEQUENCE [LARGE SCALE GENOMIC DNA]</scope>
    <source>
        <strain evidence="1 2">GAS86</strain>
    </source>
</reference>
<organism evidence="1 2">
    <name type="scientific">Paraburkholderia phenazinium</name>
    <dbReference type="NCBI Taxonomy" id="60549"/>
    <lineage>
        <taxon>Bacteria</taxon>
        <taxon>Pseudomonadati</taxon>
        <taxon>Pseudomonadota</taxon>
        <taxon>Betaproteobacteria</taxon>
        <taxon>Burkholderiales</taxon>
        <taxon>Burkholderiaceae</taxon>
        <taxon>Paraburkholderia</taxon>
    </lineage>
</organism>
<dbReference type="EMBL" id="FSRM01000001">
    <property type="protein sequence ID" value="SIN79157.1"/>
    <property type="molecule type" value="Genomic_DNA"/>
</dbReference>
<dbReference type="Proteomes" id="UP000184693">
    <property type="component" value="Unassembled WGS sequence"/>
</dbReference>
<sequence length="90" mass="10247">MHEGTRAFPRFLRGVPNARQFFPLRKYGKQNRLDASLDPPLILPVPALYFDRLALLDKAFQEGRKDFSSAARRQVSVGKKTVIRLPHASV</sequence>
<accession>A0A1N6E8B3</accession>
<protein>
    <submittedName>
        <fullName evidence="1">Uncharacterized protein</fullName>
    </submittedName>
</protein>
<evidence type="ECO:0000313" key="2">
    <source>
        <dbReference type="Proteomes" id="UP000184693"/>
    </source>
</evidence>
<proteinExistence type="predicted"/>
<dbReference type="AlphaFoldDB" id="A0A1N6E8B3"/>
<evidence type="ECO:0000313" key="1">
    <source>
        <dbReference type="EMBL" id="SIN79157.1"/>
    </source>
</evidence>
<name>A0A1N6E8B3_9BURK</name>
<dbReference type="RefSeq" id="WP_074262663.1">
    <property type="nucleotide sequence ID" value="NZ_FSRM01000001.1"/>
</dbReference>